<reference evidence="1" key="1">
    <citation type="submission" date="2014-11" db="EMBL/GenBank/DDBJ databases">
        <authorList>
            <person name="Amaro Gonzalez C."/>
        </authorList>
    </citation>
    <scope>NUCLEOTIDE SEQUENCE</scope>
</reference>
<dbReference type="AlphaFoldDB" id="A0A0E9SKF5"/>
<reference evidence="1" key="2">
    <citation type="journal article" date="2015" name="Fish Shellfish Immunol.">
        <title>Early steps in the European eel (Anguilla anguilla)-Vibrio vulnificus interaction in the gills: Role of the RtxA13 toxin.</title>
        <authorList>
            <person name="Callol A."/>
            <person name="Pajuelo D."/>
            <person name="Ebbesson L."/>
            <person name="Teles M."/>
            <person name="MacKenzie S."/>
            <person name="Amaro C."/>
        </authorList>
    </citation>
    <scope>NUCLEOTIDE SEQUENCE</scope>
</reference>
<evidence type="ECO:0000313" key="1">
    <source>
        <dbReference type="EMBL" id="JAH41170.1"/>
    </source>
</evidence>
<protein>
    <submittedName>
        <fullName evidence="1">Uncharacterized protein</fullName>
    </submittedName>
</protein>
<dbReference type="EMBL" id="GBXM01067407">
    <property type="protein sequence ID" value="JAH41170.1"/>
    <property type="molecule type" value="Transcribed_RNA"/>
</dbReference>
<organism evidence="1">
    <name type="scientific">Anguilla anguilla</name>
    <name type="common">European freshwater eel</name>
    <name type="synonym">Muraena anguilla</name>
    <dbReference type="NCBI Taxonomy" id="7936"/>
    <lineage>
        <taxon>Eukaryota</taxon>
        <taxon>Metazoa</taxon>
        <taxon>Chordata</taxon>
        <taxon>Craniata</taxon>
        <taxon>Vertebrata</taxon>
        <taxon>Euteleostomi</taxon>
        <taxon>Actinopterygii</taxon>
        <taxon>Neopterygii</taxon>
        <taxon>Teleostei</taxon>
        <taxon>Anguilliformes</taxon>
        <taxon>Anguillidae</taxon>
        <taxon>Anguilla</taxon>
    </lineage>
</organism>
<name>A0A0E9SKF5_ANGAN</name>
<sequence length="57" mass="6597">MKYVLEVRAVCCVSPELIRSREPQLRVLIQTATLFGISFKPSGKNVLLFFQFRCFTD</sequence>
<proteinExistence type="predicted"/>
<accession>A0A0E9SKF5</accession>